<dbReference type="FunFam" id="1.10.8.10:FF:000001">
    <property type="entry name" value="Elongation factor Ts"/>
    <property type="match status" value="1"/>
</dbReference>
<evidence type="ECO:0000256" key="5">
    <source>
        <dbReference type="HAMAP-Rule" id="MF_00050"/>
    </source>
</evidence>
<comment type="function">
    <text evidence="5">Associates with the EF-Tu.GDP complex and induces the exchange of GDP to GTP. It remains bound to the aminoacyl-tRNA.EF-Tu.GTP complex up to the GTP hydrolysis stage on the ribosome.</text>
</comment>
<keyword evidence="5" id="KW-0963">Cytoplasm</keyword>
<organism evidence="7 8">
    <name type="scientific">Thalassoglobus neptunius</name>
    <dbReference type="NCBI Taxonomy" id="1938619"/>
    <lineage>
        <taxon>Bacteria</taxon>
        <taxon>Pseudomonadati</taxon>
        <taxon>Planctomycetota</taxon>
        <taxon>Planctomycetia</taxon>
        <taxon>Planctomycetales</taxon>
        <taxon>Planctomycetaceae</taxon>
        <taxon>Thalassoglobus</taxon>
    </lineage>
</organism>
<dbReference type="RefSeq" id="WP_146511593.1">
    <property type="nucleotide sequence ID" value="NZ_SIHI01000024.1"/>
</dbReference>
<evidence type="ECO:0000256" key="4">
    <source>
        <dbReference type="ARBA" id="ARBA00022917"/>
    </source>
</evidence>
<comment type="caution">
    <text evidence="7">The sequence shown here is derived from an EMBL/GenBank/DDBJ whole genome shotgun (WGS) entry which is preliminary data.</text>
</comment>
<evidence type="ECO:0000256" key="1">
    <source>
        <dbReference type="ARBA" id="ARBA00005532"/>
    </source>
</evidence>
<dbReference type="InterPro" id="IPR009060">
    <property type="entry name" value="UBA-like_sf"/>
</dbReference>
<feature type="domain" description="Translation elongation factor EFTs/EF1B dimerisation" evidence="6">
    <location>
        <begin position="73"/>
        <end position="276"/>
    </location>
</feature>
<dbReference type="PANTHER" id="PTHR11741:SF0">
    <property type="entry name" value="ELONGATION FACTOR TS, MITOCHONDRIAL"/>
    <property type="match status" value="1"/>
</dbReference>
<gene>
    <name evidence="5 7" type="primary">tsf</name>
    <name evidence="7" type="ORF">KOR42_42100</name>
</gene>
<dbReference type="NCBIfam" id="TIGR00116">
    <property type="entry name" value="tsf"/>
    <property type="match status" value="1"/>
</dbReference>
<accession>A0A5C5W879</accession>
<dbReference type="Proteomes" id="UP000317243">
    <property type="component" value="Unassembled WGS sequence"/>
</dbReference>
<dbReference type="AlphaFoldDB" id="A0A5C5W879"/>
<dbReference type="SUPFAM" id="SSF46934">
    <property type="entry name" value="UBA-like"/>
    <property type="match status" value="1"/>
</dbReference>
<dbReference type="EMBL" id="SIHI01000024">
    <property type="protein sequence ID" value="TWT47096.1"/>
    <property type="molecule type" value="Genomic_DNA"/>
</dbReference>
<dbReference type="InterPro" id="IPR014039">
    <property type="entry name" value="Transl_elong_EFTs/EF1B_dimer"/>
</dbReference>
<dbReference type="InterPro" id="IPR001816">
    <property type="entry name" value="Transl_elong_EFTs/EF1B"/>
</dbReference>
<dbReference type="CDD" id="cd14275">
    <property type="entry name" value="UBA_EF-Ts"/>
    <property type="match status" value="1"/>
</dbReference>
<name>A0A5C5W879_9PLAN</name>
<keyword evidence="3 5" id="KW-0251">Elongation factor</keyword>
<evidence type="ECO:0000313" key="8">
    <source>
        <dbReference type="Proteomes" id="UP000317243"/>
    </source>
</evidence>
<protein>
    <recommendedName>
        <fullName evidence="2 5">Elongation factor Ts</fullName>
        <shortName evidence="5">EF-Ts</shortName>
    </recommendedName>
</protein>
<evidence type="ECO:0000256" key="3">
    <source>
        <dbReference type="ARBA" id="ARBA00022768"/>
    </source>
</evidence>
<dbReference type="HAMAP" id="MF_00050">
    <property type="entry name" value="EF_Ts"/>
    <property type="match status" value="1"/>
</dbReference>
<reference evidence="7 8" key="1">
    <citation type="submission" date="2019-02" db="EMBL/GenBank/DDBJ databases">
        <title>Deep-cultivation of Planctomycetes and their phenomic and genomic characterization uncovers novel biology.</title>
        <authorList>
            <person name="Wiegand S."/>
            <person name="Jogler M."/>
            <person name="Boedeker C."/>
            <person name="Pinto D."/>
            <person name="Vollmers J."/>
            <person name="Rivas-Marin E."/>
            <person name="Kohn T."/>
            <person name="Peeters S.H."/>
            <person name="Heuer A."/>
            <person name="Rast P."/>
            <person name="Oberbeckmann S."/>
            <person name="Bunk B."/>
            <person name="Jeske O."/>
            <person name="Meyerdierks A."/>
            <person name="Storesund J.E."/>
            <person name="Kallscheuer N."/>
            <person name="Luecker S."/>
            <person name="Lage O.M."/>
            <person name="Pohl T."/>
            <person name="Merkel B.J."/>
            <person name="Hornburger P."/>
            <person name="Mueller R.-W."/>
            <person name="Bruemmer F."/>
            <person name="Labrenz M."/>
            <person name="Spormann A.M."/>
            <person name="Op Den Camp H."/>
            <person name="Overmann J."/>
            <person name="Amann R."/>
            <person name="Jetten M.S.M."/>
            <person name="Mascher T."/>
            <person name="Medema M.H."/>
            <person name="Devos D.P."/>
            <person name="Kaster A.-K."/>
            <person name="Ovreas L."/>
            <person name="Rohde M."/>
            <person name="Galperin M.Y."/>
            <person name="Jogler C."/>
        </authorList>
    </citation>
    <scope>NUCLEOTIDE SEQUENCE [LARGE SCALE GENOMIC DNA]</scope>
    <source>
        <strain evidence="7 8">KOR42</strain>
    </source>
</reference>
<dbReference type="InterPro" id="IPR036402">
    <property type="entry name" value="EF-Ts_dimer_sf"/>
</dbReference>
<evidence type="ECO:0000256" key="2">
    <source>
        <dbReference type="ARBA" id="ARBA00016956"/>
    </source>
</evidence>
<dbReference type="GO" id="GO:0003746">
    <property type="term" value="F:translation elongation factor activity"/>
    <property type="evidence" value="ECO:0007669"/>
    <property type="project" value="UniProtKB-UniRule"/>
</dbReference>
<evidence type="ECO:0000313" key="7">
    <source>
        <dbReference type="EMBL" id="TWT47096.1"/>
    </source>
</evidence>
<dbReference type="SUPFAM" id="SSF54713">
    <property type="entry name" value="Elongation factor Ts (EF-Ts), dimerisation domain"/>
    <property type="match status" value="2"/>
</dbReference>
<dbReference type="OrthoDB" id="9808348at2"/>
<dbReference type="PANTHER" id="PTHR11741">
    <property type="entry name" value="ELONGATION FACTOR TS"/>
    <property type="match status" value="1"/>
</dbReference>
<dbReference type="Gene3D" id="1.10.8.10">
    <property type="entry name" value="DNA helicase RuvA subunit, C-terminal domain"/>
    <property type="match status" value="1"/>
</dbReference>
<sequence length="277" mass="29487">MAEVTAAAVKALREKTDLPMMDCKKALVEAGGDEDKAIAILREQFEKVMVKRADNETAEGRIFTLVSEDGSQAVAVAMLCESAPVAGSEGLAEIGNAAAAQLMNGPGAESGEALLEQDNPAGGTLKELYETQINKIREKIVVGEIARVEGPVGVYVHHDGKTAVLFQAEGEPKDPSVLRDIAMHIAAMRPTVTLVEELDSAVVEAERNRLSEEAKASGKPENIIEKIVDGRMKVFYRDEAGVLTEQPFAKDDSKSVGQILAENGLKAKGFTLIAIGS</sequence>
<keyword evidence="8" id="KW-1185">Reference proteome</keyword>
<keyword evidence="4 5" id="KW-0648">Protein biosynthesis</keyword>
<comment type="caution">
    <text evidence="5">Lacks conserved residue(s) required for the propagation of feature annotation.</text>
</comment>
<comment type="similarity">
    <text evidence="1 5">Belongs to the EF-Ts family.</text>
</comment>
<dbReference type="Gene3D" id="3.30.479.20">
    <property type="entry name" value="Elongation factor Ts, dimerisation domain"/>
    <property type="match status" value="2"/>
</dbReference>
<dbReference type="Pfam" id="PF00889">
    <property type="entry name" value="EF_TS"/>
    <property type="match status" value="1"/>
</dbReference>
<dbReference type="GO" id="GO:0005737">
    <property type="term" value="C:cytoplasm"/>
    <property type="evidence" value="ECO:0007669"/>
    <property type="project" value="UniProtKB-SubCell"/>
</dbReference>
<proteinExistence type="inferred from homology"/>
<evidence type="ECO:0000259" key="6">
    <source>
        <dbReference type="Pfam" id="PF00889"/>
    </source>
</evidence>
<comment type="subcellular location">
    <subcellularLocation>
        <location evidence="5">Cytoplasm</location>
    </subcellularLocation>
</comment>
<dbReference type="Gene3D" id="1.10.286.20">
    <property type="match status" value="1"/>
</dbReference>